<evidence type="ECO:0000256" key="8">
    <source>
        <dbReference type="ARBA" id="ARBA00022723"/>
    </source>
</evidence>
<dbReference type="SMART" id="SM00861">
    <property type="entry name" value="Transket_pyr"/>
    <property type="match status" value="1"/>
</dbReference>
<feature type="domain" description="Transketolase-like pyrimidine-binding" evidence="13">
    <location>
        <begin position="251"/>
        <end position="414"/>
    </location>
</feature>
<dbReference type="CDD" id="cd07033">
    <property type="entry name" value="TPP_PYR_DXS_TK_like"/>
    <property type="match status" value="1"/>
</dbReference>
<dbReference type="Pfam" id="PF02779">
    <property type="entry name" value="Transket_pyr"/>
    <property type="match status" value="1"/>
</dbReference>
<evidence type="ECO:0000256" key="6">
    <source>
        <dbReference type="ARBA" id="ARBA00013150"/>
    </source>
</evidence>
<dbReference type="InterPro" id="IPR005475">
    <property type="entry name" value="Transketolase-like_Pyr-bd"/>
</dbReference>
<evidence type="ECO:0000256" key="11">
    <source>
        <dbReference type="ARBA" id="ARBA00023052"/>
    </source>
</evidence>
<dbReference type="UniPathway" id="UPA00064">
    <property type="reaction ID" value="UER00091"/>
</dbReference>
<protein>
    <recommendedName>
        <fullName evidence="6">1-deoxy-D-xylulose-5-phosphate synthase</fullName>
        <ecNumber evidence="6">2.2.1.7</ecNumber>
    </recommendedName>
</protein>
<evidence type="ECO:0000259" key="13">
    <source>
        <dbReference type="SMART" id="SM00861"/>
    </source>
</evidence>
<comment type="pathway">
    <text evidence="3">Metabolic intermediate biosynthesis; 1-deoxy-D-xylulose 5-phosphate biosynthesis; 1-deoxy-D-xylulose 5-phosphate from D-glyceraldehyde 3-phosphate and pyruvate: step 1/1.</text>
</comment>
<dbReference type="GO" id="GO:0016114">
    <property type="term" value="P:terpenoid biosynthetic process"/>
    <property type="evidence" value="ECO:0007669"/>
    <property type="project" value="InterPro"/>
</dbReference>
<dbReference type="InterPro" id="IPR009014">
    <property type="entry name" value="Transketo_C/PFOR_II"/>
</dbReference>
<keyword evidence="15" id="KW-1185">Reference proteome</keyword>
<dbReference type="SUPFAM" id="SSF52518">
    <property type="entry name" value="Thiamin diphosphate-binding fold (THDP-binding)"/>
    <property type="match status" value="2"/>
</dbReference>
<dbReference type="Proteomes" id="UP000014984">
    <property type="component" value="Chromosome"/>
</dbReference>
<evidence type="ECO:0000313" key="14">
    <source>
        <dbReference type="EMBL" id="AGR41223.1"/>
    </source>
</evidence>
<dbReference type="RefSeq" id="WP_020834362.1">
    <property type="nucleotide sequence ID" value="NC_021846.1"/>
</dbReference>
<dbReference type="Pfam" id="PF13292">
    <property type="entry name" value="DXP_synthase_N"/>
    <property type="match status" value="1"/>
</dbReference>
<dbReference type="Gene3D" id="3.40.50.920">
    <property type="match status" value="1"/>
</dbReference>
<keyword evidence="12" id="KW-0414">Isoprene biosynthesis</keyword>
<keyword evidence="7" id="KW-0808">Transferase</keyword>
<comment type="subunit">
    <text evidence="5">Homodimer.</text>
</comment>
<dbReference type="PATRIC" id="fig|1276220.3.peg.612"/>
<dbReference type="GO" id="GO:0046872">
    <property type="term" value="F:metal ion binding"/>
    <property type="evidence" value="ECO:0007669"/>
    <property type="project" value="UniProtKB-KW"/>
</dbReference>
<dbReference type="eggNOG" id="COG1154">
    <property type="taxonomic scope" value="Bacteria"/>
</dbReference>
<keyword evidence="11" id="KW-0786">Thiamine pyrophosphate</keyword>
<organism evidence="14 15">
    <name type="scientific">Spiroplasma taiwanense CT-1</name>
    <dbReference type="NCBI Taxonomy" id="1276220"/>
    <lineage>
        <taxon>Bacteria</taxon>
        <taxon>Bacillati</taxon>
        <taxon>Mycoplasmatota</taxon>
        <taxon>Mollicutes</taxon>
        <taxon>Entomoplasmatales</taxon>
        <taxon>Spiroplasmataceae</taxon>
        <taxon>Spiroplasma</taxon>
    </lineage>
</organism>
<evidence type="ECO:0000256" key="12">
    <source>
        <dbReference type="ARBA" id="ARBA00023229"/>
    </source>
</evidence>
<evidence type="ECO:0000256" key="2">
    <source>
        <dbReference type="ARBA" id="ARBA00001964"/>
    </source>
</evidence>
<keyword evidence="8" id="KW-0479">Metal-binding</keyword>
<evidence type="ECO:0000256" key="7">
    <source>
        <dbReference type="ARBA" id="ARBA00022679"/>
    </source>
</evidence>
<dbReference type="InterPro" id="IPR049557">
    <property type="entry name" value="Transketolase_CS"/>
</dbReference>
<comment type="cofactor">
    <cofactor evidence="1">
        <name>Mg(2+)</name>
        <dbReference type="ChEBI" id="CHEBI:18420"/>
    </cofactor>
</comment>
<dbReference type="InterPro" id="IPR029061">
    <property type="entry name" value="THDP-binding"/>
</dbReference>
<dbReference type="EMBL" id="CP005074">
    <property type="protein sequence ID" value="AGR41223.1"/>
    <property type="molecule type" value="Genomic_DNA"/>
</dbReference>
<sequence>MKLNKLLTFRELYNNKNIAELEELSQNIRDFLINFVNLNNGHIGSNLGVVELTIAIFAQFDLKNTILLFDTGHQSHVYKLLVNGIKKFKSLKKYNGLSNFQEINESNFDWISTGHSSTSLGYAFGYALANNMKNIVSIIGDAAFLTGYVHSGLLNLNNVNKKTITILNDNREAIGENALFLKDSKKYIESLGFEYFLCENGHDFKKLFFAIKIAKKAKKHIVIHCLTQKALGYNGERSLVFNHSIENNIENSYSKLIAEYIETKFSKNDFLVCPAMLNSSNFNNLKQKFKNNVIDVGINEEFAILTACAIANSKKKVFISIYSTFLQRIFDQLVHDVFRNNLPMTFLIDRGGLNYGGGISHHGIFDISLINNFKKAIIAQPYSYSDLKRLIDLAYFTNDKQFFIRYENEKTIMNDNKNEFEIGEWEELKYNINNKVTLISYGSILEDFLNYFQENNLKINLINARFINPIDKTMLEKHKENKLFVYEQVIDKNNLFTNIKEYLYNKNDIFSFSFSETNIHHGDKKNILKALKMDIESIVNQIEYEE</sequence>
<evidence type="ECO:0000256" key="1">
    <source>
        <dbReference type="ARBA" id="ARBA00001946"/>
    </source>
</evidence>
<evidence type="ECO:0000256" key="10">
    <source>
        <dbReference type="ARBA" id="ARBA00022977"/>
    </source>
</evidence>
<reference evidence="14 15" key="1">
    <citation type="journal article" date="2013" name="Genome Biol. Evol.">
        <title>Comparison of metabolic capacities and inference of gene content evolution in mosquito-associated Spiroplasma diminutum and S. taiwanense.</title>
        <authorList>
            <person name="Lo W.S."/>
            <person name="Ku C."/>
            <person name="Chen L.L."/>
            <person name="Chang T.H."/>
            <person name="Kuo C.H."/>
        </authorList>
    </citation>
    <scope>NUCLEOTIDE SEQUENCE [LARGE SCALE GENOMIC DNA]</scope>
    <source>
        <strain evidence="14">CT-1</strain>
    </source>
</reference>
<accession>S5MBV0</accession>
<name>S5MBV0_9MOLU</name>
<dbReference type="InterPro" id="IPR033248">
    <property type="entry name" value="Transketolase_C"/>
</dbReference>
<gene>
    <name evidence="14" type="primary">dxs</name>
    <name evidence="14" type="ORF">STAIW_v1c06010</name>
</gene>
<keyword evidence="10" id="KW-0784">Thiamine biosynthesis</keyword>
<dbReference type="GO" id="GO:0008661">
    <property type="term" value="F:1-deoxy-D-xylulose-5-phosphate synthase activity"/>
    <property type="evidence" value="ECO:0007669"/>
    <property type="project" value="UniProtKB-EC"/>
</dbReference>
<evidence type="ECO:0000256" key="4">
    <source>
        <dbReference type="ARBA" id="ARBA00011081"/>
    </source>
</evidence>
<comment type="similarity">
    <text evidence="4">Belongs to the transketolase family. DXPS subfamily.</text>
</comment>
<dbReference type="AlphaFoldDB" id="S5MBV0"/>
<dbReference type="PANTHER" id="PTHR43322">
    <property type="entry name" value="1-D-DEOXYXYLULOSE 5-PHOSPHATE SYNTHASE-RELATED"/>
    <property type="match status" value="1"/>
</dbReference>
<dbReference type="STRING" id="1276220.STAIW_v1c06010"/>
<dbReference type="EC" id="2.2.1.7" evidence="6"/>
<dbReference type="GO" id="GO:0019682">
    <property type="term" value="P:glyceraldehyde-3-phosphate metabolic process"/>
    <property type="evidence" value="ECO:0007669"/>
    <property type="project" value="UniProtKB-ARBA"/>
</dbReference>
<dbReference type="PANTHER" id="PTHR43322:SF5">
    <property type="entry name" value="1-DEOXY-D-XYLULOSE-5-PHOSPHATE SYNTHASE, CHLOROPLASTIC"/>
    <property type="match status" value="1"/>
</dbReference>
<proteinExistence type="inferred from homology"/>
<keyword evidence="9" id="KW-0460">Magnesium</keyword>
<dbReference type="SUPFAM" id="SSF52922">
    <property type="entry name" value="TK C-terminal domain-like"/>
    <property type="match status" value="1"/>
</dbReference>
<evidence type="ECO:0000256" key="5">
    <source>
        <dbReference type="ARBA" id="ARBA00011738"/>
    </source>
</evidence>
<dbReference type="Pfam" id="PF02780">
    <property type="entry name" value="Transketolase_C"/>
    <property type="match status" value="1"/>
</dbReference>
<dbReference type="InterPro" id="IPR005477">
    <property type="entry name" value="Dxylulose-5-P_synthase"/>
</dbReference>
<dbReference type="GO" id="GO:0009228">
    <property type="term" value="P:thiamine biosynthetic process"/>
    <property type="evidence" value="ECO:0007669"/>
    <property type="project" value="UniProtKB-KW"/>
</dbReference>
<comment type="cofactor">
    <cofactor evidence="2">
        <name>thiamine diphosphate</name>
        <dbReference type="ChEBI" id="CHEBI:58937"/>
    </cofactor>
</comment>
<evidence type="ECO:0000313" key="15">
    <source>
        <dbReference type="Proteomes" id="UP000014984"/>
    </source>
</evidence>
<dbReference type="HOGENOM" id="CLU_009227_1_4_14"/>
<dbReference type="KEGG" id="stai:STAIW_v1c06010"/>
<dbReference type="Gene3D" id="3.40.50.970">
    <property type="match status" value="2"/>
</dbReference>
<evidence type="ECO:0000256" key="3">
    <source>
        <dbReference type="ARBA" id="ARBA00004980"/>
    </source>
</evidence>
<evidence type="ECO:0000256" key="9">
    <source>
        <dbReference type="ARBA" id="ARBA00022842"/>
    </source>
</evidence>
<dbReference type="PROSITE" id="PS00801">
    <property type="entry name" value="TRANSKETOLASE_1"/>
    <property type="match status" value="1"/>
</dbReference>